<sequence length="448" mass="49853">MLTIIRNVRKIKRINNLDFSLNLQPQCFQKSSSIYTSVKYLSISENVVEKESPSCSTSRGPLGGIRVLDFTRILAGPFCTMILGDLGAEIIKVEKPGTGDETRSWMPPSINNESCYFVAINRNKKSIALDIKAGHQVIHDLARNCDVLIENFIPGTMKKLSIDYEHLSKENPRLIYVTISGYGVTGPYKDRGGYDVIAASLGGLLHITGQQDGEPCKVGVAMTDLATGLYAHGAIMAALLQRNLSGRGQRIDCNLLSTQVTCLVNLASNYLNTGMAAQRWGTAHESIVPYQAFETKDGRWITIGAGSNDLFAELCDAILRPDLKGDERYKTNSSRVQHRKELIHEISSIIKSKSCDEWLQSFKNCRFPYGPVNDIENVFKDPQVVHNKLVVDFGSCKVVGPAVRFSNSENFPRSAPPKLGQHTRNILRNILQYSDDHINKLYEQNIIE</sequence>
<proteinExistence type="inferred from homology"/>
<evidence type="ECO:0000313" key="3">
    <source>
        <dbReference type="EMBL" id="CAL8074585.1"/>
    </source>
</evidence>
<evidence type="ECO:0000313" key="4">
    <source>
        <dbReference type="Proteomes" id="UP001642540"/>
    </source>
</evidence>
<dbReference type="Gene3D" id="3.40.50.10540">
    <property type="entry name" value="Crotonobetainyl-coa:carnitine coa-transferase, domain 1"/>
    <property type="match status" value="1"/>
</dbReference>
<evidence type="ECO:0000256" key="2">
    <source>
        <dbReference type="ARBA" id="ARBA00022679"/>
    </source>
</evidence>
<dbReference type="PANTHER" id="PTHR48207:SF3">
    <property type="entry name" value="SUCCINATE--HYDROXYMETHYLGLUTARATE COA-TRANSFERASE"/>
    <property type="match status" value="1"/>
</dbReference>
<dbReference type="EMBL" id="CAXLJM020000007">
    <property type="protein sequence ID" value="CAL8074585.1"/>
    <property type="molecule type" value="Genomic_DNA"/>
</dbReference>
<accession>A0ABP1PVK7</accession>
<gene>
    <name evidence="3" type="ORF">ODALV1_LOCUS2935</name>
</gene>
<protein>
    <recommendedName>
        <fullName evidence="5">Succinate--hydroxymethylglutarate CoA-transferase</fullName>
    </recommendedName>
</protein>
<dbReference type="InterPro" id="IPR044855">
    <property type="entry name" value="CoA-Trfase_III_dom3_sf"/>
</dbReference>
<comment type="caution">
    <text evidence="3">The sequence shown here is derived from an EMBL/GenBank/DDBJ whole genome shotgun (WGS) entry which is preliminary data.</text>
</comment>
<keyword evidence="4" id="KW-1185">Reference proteome</keyword>
<dbReference type="InterPro" id="IPR003673">
    <property type="entry name" value="CoA-Trfase_fam_III"/>
</dbReference>
<dbReference type="InterPro" id="IPR050483">
    <property type="entry name" value="CoA-transferase_III_domain"/>
</dbReference>
<dbReference type="Pfam" id="PF02515">
    <property type="entry name" value="CoA_transf_3"/>
    <property type="match status" value="1"/>
</dbReference>
<comment type="similarity">
    <text evidence="1">Belongs to the CoA-transferase III family.</text>
</comment>
<dbReference type="Proteomes" id="UP001642540">
    <property type="component" value="Unassembled WGS sequence"/>
</dbReference>
<dbReference type="Gene3D" id="3.30.1540.10">
    <property type="entry name" value="formyl-coa transferase, domain 3"/>
    <property type="match status" value="1"/>
</dbReference>
<dbReference type="SUPFAM" id="SSF89796">
    <property type="entry name" value="CoA-transferase family III (CaiB/BaiF)"/>
    <property type="match status" value="1"/>
</dbReference>
<dbReference type="InterPro" id="IPR023606">
    <property type="entry name" value="CoA-Trfase_III_dom_1_sf"/>
</dbReference>
<evidence type="ECO:0008006" key="5">
    <source>
        <dbReference type="Google" id="ProtNLM"/>
    </source>
</evidence>
<keyword evidence="2" id="KW-0808">Transferase</keyword>
<organism evidence="3 4">
    <name type="scientific">Orchesella dallaii</name>
    <dbReference type="NCBI Taxonomy" id="48710"/>
    <lineage>
        <taxon>Eukaryota</taxon>
        <taxon>Metazoa</taxon>
        <taxon>Ecdysozoa</taxon>
        <taxon>Arthropoda</taxon>
        <taxon>Hexapoda</taxon>
        <taxon>Collembola</taxon>
        <taxon>Entomobryomorpha</taxon>
        <taxon>Entomobryoidea</taxon>
        <taxon>Orchesellidae</taxon>
        <taxon>Orchesellinae</taxon>
        <taxon>Orchesella</taxon>
    </lineage>
</organism>
<evidence type="ECO:0000256" key="1">
    <source>
        <dbReference type="ARBA" id="ARBA00008383"/>
    </source>
</evidence>
<dbReference type="PANTHER" id="PTHR48207">
    <property type="entry name" value="SUCCINATE--HYDROXYMETHYLGLUTARATE COA-TRANSFERASE"/>
    <property type="match status" value="1"/>
</dbReference>
<reference evidence="3 4" key="1">
    <citation type="submission" date="2024-08" db="EMBL/GenBank/DDBJ databases">
        <authorList>
            <person name="Cucini C."/>
            <person name="Frati F."/>
        </authorList>
    </citation>
    <scope>NUCLEOTIDE SEQUENCE [LARGE SCALE GENOMIC DNA]</scope>
</reference>
<name>A0ABP1PVK7_9HEXA</name>